<evidence type="ECO:0000313" key="9">
    <source>
        <dbReference type="Proteomes" id="UP000466388"/>
    </source>
</evidence>
<keyword evidence="9" id="KW-1185">Reference proteome</keyword>
<dbReference type="NCBIfam" id="TIGR00361">
    <property type="entry name" value="ComEC_Rec2"/>
    <property type="match status" value="1"/>
</dbReference>
<feature type="transmembrane region" description="Helical" evidence="6">
    <location>
        <begin position="436"/>
        <end position="462"/>
    </location>
</feature>
<dbReference type="InterPro" id="IPR004797">
    <property type="entry name" value="Competence_ComEC/Rec2"/>
</dbReference>
<feature type="transmembrane region" description="Helical" evidence="6">
    <location>
        <begin position="292"/>
        <end position="309"/>
    </location>
</feature>
<dbReference type="GO" id="GO:0005886">
    <property type="term" value="C:plasma membrane"/>
    <property type="evidence" value="ECO:0007669"/>
    <property type="project" value="UniProtKB-SubCell"/>
</dbReference>
<feature type="transmembrane region" description="Helical" evidence="6">
    <location>
        <begin position="51"/>
        <end position="68"/>
    </location>
</feature>
<evidence type="ECO:0000256" key="5">
    <source>
        <dbReference type="ARBA" id="ARBA00023136"/>
    </source>
</evidence>
<evidence type="ECO:0000259" key="7">
    <source>
        <dbReference type="SMART" id="SM00849"/>
    </source>
</evidence>
<evidence type="ECO:0000256" key="4">
    <source>
        <dbReference type="ARBA" id="ARBA00022989"/>
    </source>
</evidence>
<dbReference type="InterPro" id="IPR001279">
    <property type="entry name" value="Metallo-B-lactamas"/>
</dbReference>
<organism evidence="8 9">
    <name type="scientific">Secundilactobacillus folii</name>
    <dbReference type="NCBI Taxonomy" id="2678357"/>
    <lineage>
        <taxon>Bacteria</taxon>
        <taxon>Bacillati</taxon>
        <taxon>Bacillota</taxon>
        <taxon>Bacilli</taxon>
        <taxon>Lactobacillales</taxon>
        <taxon>Lactobacillaceae</taxon>
        <taxon>Secundilactobacillus</taxon>
    </lineage>
</organism>
<feature type="transmembrane region" description="Helical" evidence="6">
    <location>
        <begin position="240"/>
        <end position="262"/>
    </location>
</feature>
<feature type="transmembrane region" description="Helical" evidence="6">
    <location>
        <begin position="269"/>
        <end position="286"/>
    </location>
</feature>
<dbReference type="GO" id="GO:0030420">
    <property type="term" value="P:establishment of competence for transformation"/>
    <property type="evidence" value="ECO:0007669"/>
    <property type="project" value="InterPro"/>
</dbReference>
<feature type="transmembrane region" description="Helical" evidence="6">
    <location>
        <begin position="469"/>
        <end position="486"/>
    </location>
</feature>
<reference evidence="8 9" key="1">
    <citation type="submission" date="2019-11" db="EMBL/GenBank/DDBJ databases">
        <title>Lactobacillus sp. nov. CRM56-3, isolated from fermented tea leaves.</title>
        <authorList>
            <person name="Phuengjayaem S."/>
            <person name="Tanasupawat S."/>
        </authorList>
    </citation>
    <scope>NUCLEOTIDE SEQUENCE [LARGE SCALE GENOMIC DNA]</scope>
    <source>
        <strain evidence="8 9">CRM56-3</strain>
    </source>
</reference>
<dbReference type="CDD" id="cd07731">
    <property type="entry name" value="ComA-like_MBL-fold"/>
    <property type="match status" value="1"/>
</dbReference>
<keyword evidence="2" id="KW-1003">Cell membrane</keyword>
<dbReference type="PANTHER" id="PTHR30619">
    <property type="entry name" value="DNA INTERNALIZATION/COMPETENCE PROTEIN COMEC/REC2"/>
    <property type="match status" value="1"/>
</dbReference>
<dbReference type="InterPro" id="IPR004477">
    <property type="entry name" value="ComEC_N"/>
</dbReference>
<keyword evidence="5 6" id="KW-0472">Membrane</keyword>
<proteinExistence type="predicted"/>
<gene>
    <name evidence="8" type="ORF">GM612_01620</name>
</gene>
<dbReference type="Pfam" id="PF13567">
    <property type="entry name" value="DUF4131"/>
    <property type="match status" value="1"/>
</dbReference>
<comment type="subcellular location">
    <subcellularLocation>
        <location evidence="1">Cell membrane</location>
        <topology evidence="1">Multi-pass membrane protein</topology>
    </subcellularLocation>
</comment>
<dbReference type="RefSeq" id="WP_155430620.1">
    <property type="nucleotide sequence ID" value="NZ_WNJO01000001.1"/>
</dbReference>
<dbReference type="SUPFAM" id="SSF56281">
    <property type="entry name" value="Metallo-hydrolase/oxidoreductase"/>
    <property type="match status" value="1"/>
</dbReference>
<dbReference type="Pfam" id="PF03772">
    <property type="entry name" value="Competence"/>
    <property type="match status" value="1"/>
</dbReference>
<dbReference type="InterPro" id="IPR036866">
    <property type="entry name" value="RibonucZ/Hydroxyglut_hydro"/>
</dbReference>
<dbReference type="SMART" id="SM00849">
    <property type="entry name" value="Lactamase_B"/>
    <property type="match status" value="1"/>
</dbReference>
<evidence type="ECO:0000256" key="3">
    <source>
        <dbReference type="ARBA" id="ARBA00022692"/>
    </source>
</evidence>
<feature type="domain" description="Metallo-beta-lactamase" evidence="7">
    <location>
        <begin position="499"/>
        <end position="702"/>
    </location>
</feature>
<dbReference type="InterPro" id="IPR052159">
    <property type="entry name" value="Competence_DNA_uptake"/>
</dbReference>
<protein>
    <submittedName>
        <fullName evidence="8">DNA internalization-related competence protein ComEC/Rec2</fullName>
    </submittedName>
</protein>
<keyword evidence="3 6" id="KW-0812">Transmembrane</keyword>
<dbReference type="InterPro" id="IPR025405">
    <property type="entry name" value="DUF4131"/>
</dbReference>
<name>A0A7X2XTF7_9LACO</name>
<feature type="transmembrane region" description="Helical" evidence="6">
    <location>
        <begin position="358"/>
        <end position="377"/>
    </location>
</feature>
<feature type="transmembrane region" description="Helical" evidence="6">
    <location>
        <begin position="12"/>
        <end position="39"/>
    </location>
</feature>
<accession>A0A7X2XTF7</accession>
<dbReference type="Pfam" id="PF00753">
    <property type="entry name" value="Lactamase_B"/>
    <property type="match status" value="1"/>
</dbReference>
<dbReference type="PANTHER" id="PTHR30619:SF1">
    <property type="entry name" value="RECOMBINATION PROTEIN 2"/>
    <property type="match status" value="1"/>
</dbReference>
<dbReference type="EMBL" id="WNJO01000001">
    <property type="protein sequence ID" value="MTV81352.1"/>
    <property type="molecule type" value="Genomic_DNA"/>
</dbReference>
<dbReference type="Gene3D" id="3.60.15.10">
    <property type="entry name" value="Ribonuclease Z/Hydroxyacylglutathione hydrolase-like"/>
    <property type="match status" value="1"/>
</dbReference>
<feature type="transmembrane region" description="Helical" evidence="6">
    <location>
        <begin position="316"/>
        <end position="338"/>
    </location>
</feature>
<dbReference type="InterPro" id="IPR035681">
    <property type="entry name" value="ComA-like_MBL"/>
</dbReference>
<sequence>MPICTNINHNVIWIAILIGCLSGCFFGLTWLSLILTLVWFIRICCLKQRRLMAWAAVSIIFFGVWFWHTQQAAISNTMPDQTGKTLILKVQPDELRIEAGRLQLSGKTADGQTIQGQYFADDQAELDRYRLTKTAIVQVHGDISQPPPATNANEFDFRQYQIHQGIYNTIKIDRLTPLTISNASGPVSWWVNSCHALRAELIRRTFQLPKTLQLYVQGLFLGWRATDFYESLNAVTDLGLIHLFSISGFHIVWIVSLVEFFLKRFGVSRLPIAVCLLILLPTYYILAGSQMGLFRAVIVVALGLLAEIFNWRLTGLTLWGLSLLFGLFVQPALLMHLGGQLSYGLALGLLFTHQMGPLKTTIMLNLVSLPLILYHIYQWHVLTMFVNLLILPVFSVCIFPLVLVAGVFGHLMPWLVNFTEWLLLSFTAGLNWVDGLPGMIVFGKPAVLVVASMMIFTLVILSRHYVRRASALLAILYLGSFLWIHFPRTGEVTFFDIGQGDSFLVRAPFNRQVTMIDTGGRVNFGGQKISGRSRAQRISLNYLKSRGISRIDNLCLSHQDADHVGDVGDVLQGVNVKRLYVPIGMTNNQQFMKRVRPYLVQTMILPVQAGQTISGTTLRVVHPFKPGMGTNEDSMVLAGDMGGLRWLFTGDLDRAGEKEILAHYPELRTDVLKLGHHGSKTSSDPEVVKMLQPKIGVISAGRNNRYGHPNQETLATLAADHIPVFNTQHDGMIRYQFVNQIGSGRWQTFLKEDQT</sequence>
<evidence type="ECO:0000256" key="2">
    <source>
        <dbReference type="ARBA" id="ARBA00022475"/>
    </source>
</evidence>
<feature type="transmembrane region" description="Helical" evidence="6">
    <location>
        <begin position="389"/>
        <end position="416"/>
    </location>
</feature>
<evidence type="ECO:0000256" key="6">
    <source>
        <dbReference type="SAM" id="Phobius"/>
    </source>
</evidence>
<dbReference type="Proteomes" id="UP000466388">
    <property type="component" value="Unassembled WGS sequence"/>
</dbReference>
<dbReference type="NCBIfam" id="TIGR00360">
    <property type="entry name" value="ComEC_N-term"/>
    <property type="match status" value="1"/>
</dbReference>
<evidence type="ECO:0000256" key="1">
    <source>
        <dbReference type="ARBA" id="ARBA00004651"/>
    </source>
</evidence>
<evidence type="ECO:0000313" key="8">
    <source>
        <dbReference type="EMBL" id="MTV81352.1"/>
    </source>
</evidence>
<dbReference type="AlphaFoldDB" id="A0A7X2XTF7"/>
<keyword evidence="4 6" id="KW-1133">Transmembrane helix</keyword>
<comment type="caution">
    <text evidence="8">The sequence shown here is derived from an EMBL/GenBank/DDBJ whole genome shotgun (WGS) entry which is preliminary data.</text>
</comment>